<reference evidence="1 2" key="1">
    <citation type="submission" date="2021-06" db="EMBL/GenBank/DDBJ databases">
        <authorList>
            <person name="Kallberg Y."/>
            <person name="Tangrot J."/>
            <person name="Rosling A."/>
        </authorList>
    </citation>
    <scope>NUCLEOTIDE SEQUENCE [LARGE SCALE GENOMIC DNA]</scope>
    <source>
        <strain evidence="1 2">120-4 pot B 10/14</strain>
    </source>
</reference>
<accession>A0ABN7UI87</accession>
<feature type="non-terminal residue" evidence="1">
    <location>
        <position position="1"/>
    </location>
</feature>
<dbReference type="Proteomes" id="UP000789901">
    <property type="component" value="Unassembled WGS sequence"/>
</dbReference>
<protein>
    <submittedName>
        <fullName evidence="1">22567_t:CDS:1</fullName>
    </submittedName>
</protein>
<evidence type="ECO:0000313" key="2">
    <source>
        <dbReference type="Proteomes" id="UP000789901"/>
    </source>
</evidence>
<comment type="caution">
    <text evidence="1">The sequence shown here is derived from an EMBL/GenBank/DDBJ whole genome shotgun (WGS) entry which is preliminary data.</text>
</comment>
<gene>
    <name evidence="1" type="ORF">GMARGA_LOCUS6996</name>
</gene>
<organism evidence="1 2">
    <name type="scientific">Gigaspora margarita</name>
    <dbReference type="NCBI Taxonomy" id="4874"/>
    <lineage>
        <taxon>Eukaryota</taxon>
        <taxon>Fungi</taxon>
        <taxon>Fungi incertae sedis</taxon>
        <taxon>Mucoromycota</taxon>
        <taxon>Glomeromycotina</taxon>
        <taxon>Glomeromycetes</taxon>
        <taxon>Diversisporales</taxon>
        <taxon>Gigasporaceae</taxon>
        <taxon>Gigaspora</taxon>
    </lineage>
</organism>
<sequence>SNLTDENITQITKSALLNPNYSLCLPQFICITSEISQPPPLSPLHYLF</sequence>
<dbReference type="EMBL" id="CAJVQB010003278">
    <property type="protein sequence ID" value="CAG8603360.1"/>
    <property type="molecule type" value="Genomic_DNA"/>
</dbReference>
<name>A0ABN7UI87_GIGMA</name>
<keyword evidence="2" id="KW-1185">Reference proteome</keyword>
<evidence type="ECO:0000313" key="1">
    <source>
        <dbReference type="EMBL" id="CAG8603360.1"/>
    </source>
</evidence>
<proteinExistence type="predicted"/>